<dbReference type="Pfam" id="PF02463">
    <property type="entry name" value="SMC_N"/>
    <property type="match status" value="1"/>
</dbReference>
<dbReference type="EMBL" id="MOMC01000111">
    <property type="protein sequence ID" value="ONH22322.1"/>
    <property type="molecule type" value="Genomic_DNA"/>
</dbReference>
<dbReference type="InterPro" id="IPR027417">
    <property type="entry name" value="P-loop_NTPase"/>
</dbReference>
<keyword evidence="7 9" id="KW-0234">DNA repair</keyword>
<comment type="similarity">
    <text evidence="2 9">Belongs to the RecN family.</text>
</comment>
<dbReference type="InterPro" id="IPR004604">
    <property type="entry name" value="DNA_recomb/repair_RecN"/>
</dbReference>
<dbReference type="GO" id="GO:0009432">
    <property type="term" value="P:SOS response"/>
    <property type="evidence" value="ECO:0007669"/>
    <property type="project" value="TreeGrafter"/>
</dbReference>
<dbReference type="RefSeq" id="WP_076822520.1">
    <property type="nucleotide sequence ID" value="NZ_MOMC01000111.1"/>
</dbReference>
<dbReference type="STRING" id="1834516.BL253_35990"/>
<keyword evidence="4" id="KW-0547">Nucleotide-binding</keyword>
<evidence type="ECO:0000256" key="9">
    <source>
        <dbReference type="PIRNR" id="PIRNR003128"/>
    </source>
</evidence>
<evidence type="ECO:0000313" key="11">
    <source>
        <dbReference type="EMBL" id="ONH22322.1"/>
    </source>
</evidence>
<evidence type="ECO:0000256" key="3">
    <source>
        <dbReference type="ARBA" id="ARBA00021315"/>
    </source>
</evidence>
<evidence type="ECO:0000256" key="8">
    <source>
        <dbReference type="ARBA" id="ARBA00033408"/>
    </source>
</evidence>
<dbReference type="GO" id="GO:0006281">
    <property type="term" value="P:DNA repair"/>
    <property type="evidence" value="ECO:0007669"/>
    <property type="project" value="UniProtKB-KW"/>
</dbReference>
<dbReference type="Gene3D" id="3.40.50.300">
    <property type="entry name" value="P-loop containing nucleotide triphosphate hydrolases"/>
    <property type="match status" value="2"/>
</dbReference>
<comment type="function">
    <text evidence="1 9">May be involved in recombinational repair of damaged DNA.</text>
</comment>
<comment type="caution">
    <text evidence="11">The sequence shown here is derived from an EMBL/GenBank/DDBJ whole genome shotgun (WGS) entry which is preliminary data.</text>
</comment>
<dbReference type="FunFam" id="3.40.50.300:FF:000356">
    <property type="entry name" value="DNA repair protein RecN"/>
    <property type="match status" value="1"/>
</dbReference>
<feature type="domain" description="RecF/RecN/SMC N-terminal" evidence="10">
    <location>
        <begin position="13"/>
        <end position="531"/>
    </location>
</feature>
<dbReference type="CDD" id="cd03241">
    <property type="entry name" value="ABC_RecN"/>
    <property type="match status" value="1"/>
</dbReference>
<keyword evidence="5 9" id="KW-0227">DNA damage</keyword>
<dbReference type="GO" id="GO:0005524">
    <property type="term" value="F:ATP binding"/>
    <property type="evidence" value="ECO:0007669"/>
    <property type="project" value="UniProtKB-KW"/>
</dbReference>
<evidence type="ECO:0000313" key="12">
    <source>
        <dbReference type="Proteomes" id="UP000188929"/>
    </source>
</evidence>
<dbReference type="InterPro" id="IPR003395">
    <property type="entry name" value="RecF/RecN/SMC_N"/>
</dbReference>
<reference evidence="12" key="1">
    <citation type="submission" date="2016-10" db="EMBL/GenBank/DDBJ databases">
        <title>Frankia sp. NRRL B-16386 Genome sequencing.</title>
        <authorList>
            <person name="Ghodhbane-Gtari F."/>
            <person name="Swanson E."/>
            <person name="Gueddou A."/>
            <person name="Hezbri K."/>
            <person name="Ktari K."/>
            <person name="Nouioui I."/>
            <person name="Morris K."/>
            <person name="Simpson S."/>
            <person name="Abebe-Akele F."/>
            <person name="Thomas K."/>
            <person name="Gtari M."/>
            <person name="Tisa L.S."/>
        </authorList>
    </citation>
    <scope>NUCLEOTIDE SEQUENCE [LARGE SCALE GENOMIC DNA]</scope>
    <source>
        <strain evidence="12">NRRL B-16386</strain>
    </source>
</reference>
<protein>
    <recommendedName>
        <fullName evidence="3 9">DNA repair protein RecN</fullName>
    </recommendedName>
    <alternativeName>
        <fullName evidence="8 9">Recombination protein N</fullName>
    </alternativeName>
</protein>
<evidence type="ECO:0000259" key="10">
    <source>
        <dbReference type="Pfam" id="PF02463"/>
    </source>
</evidence>
<dbReference type="AlphaFoldDB" id="A0A1V2I1R9"/>
<evidence type="ECO:0000256" key="1">
    <source>
        <dbReference type="ARBA" id="ARBA00003618"/>
    </source>
</evidence>
<keyword evidence="6" id="KW-0067">ATP-binding</keyword>
<name>A0A1V2I1R9_9ACTN</name>
<proteinExistence type="inferred from homology"/>
<evidence type="ECO:0000256" key="4">
    <source>
        <dbReference type="ARBA" id="ARBA00022741"/>
    </source>
</evidence>
<evidence type="ECO:0000256" key="7">
    <source>
        <dbReference type="ARBA" id="ARBA00023204"/>
    </source>
</evidence>
<dbReference type="SUPFAM" id="SSF52540">
    <property type="entry name" value="P-loop containing nucleoside triphosphate hydrolases"/>
    <property type="match status" value="2"/>
</dbReference>
<evidence type="ECO:0000256" key="5">
    <source>
        <dbReference type="ARBA" id="ARBA00022763"/>
    </source>
</evidence>
<dbReference type="Proteomes" id="UP000188929">
    <property type="component" value="Unassembled WGS sequence"/>
</dbReference>
<evidence type="ECO:0000256" key="6">
    <source>
        <dbReference type="ARBA" id="ARBA00022840"/>
    </source>
</evidence>
<accession>A0A1V2I1R9</accession>
<dbReference type="GO" id="GO:0043590">
    <property type="term" value="C:bacterial nucleoid"/>
    <property type="evidence" value="ECO:0007669"/>
    <property type="project" value="TreeGrafter"/>
</dbReference>
<dbReference type="PIRSF" id="PIRSF003128">
    <property type="entry name" value="RecN"/>
    <property type="match status" value="1"/>
</dbReference>
<evidence type="ECO:0000256" key="2">
    <source>
        <dbReference type="ARBA" id="ARBA00009441"/>
    </source>
</evidence>
<dbReference type="GO" id="GO:0006310">
    <property type="term" value="P:DNA recombination"/>
    <property type="evidence" value="ECO:0007669"/>
    <property type="project" value="InterPro"/>
</dbReference>
<organism evidence="11 12">
    <name type="scientific">Pseudofrankia asymbiotica</name>
    <dbReference type="NCBI Taxonomy" id="1834516"/>
    <lineage>
        <taxon>Bacteria</taxon>
        <taxon>Bacillati</taxon>
        <taxon>Actinomycetota</taxon>
        <taxon>Actinomycetes</taxon>
        <taxon>Frankiales</taxon>
        <taxon>Frankiaceae</taxon>
        <taxon>Pseudofrankia</taxon>
    </lineage>
</organism>
<dbReference type="PANTHER" id="PTHR11059">
    <property type="entry name" value="DNA REPAIR PROTEIN RECN"/>
    <property type="match status" value="1"/>
</dbReference>
<keyword evidence="12" id="KW-1185">Reference proteome</keyword>
<dbReference type="PANTHER" id="PTHR11059:SF0">
    <property type="entry name" value="DNA REPAIR PROTEIN RECN"/>
    <property type="match status" value="1"/>
</dbReference>
<sequence length="581" mass="60261">MFEEIRLRGLGVIDDAVLDLAPGLTVVTGETGAGKTMIVQGLGLLTGGRADYGLIRPGYDRAFVEGRLTIPADSSTAARVRDAGGELDEDGVLVIGRTLIADGRSRVQIGGRAAPASLLAELAEDLVAVHGQSEAQRLLKTSTQRAALDRFAGETVAKPLARYGERYTRLAAVRAKLADITERSRERAAEAESLRSRLADVERVAPAPGEDVALDGELRRLEHAEALVRAAETAHSALVADPAAGDGSPGAVDLVSAARRAVTAEADLDPELADLGGRIREAAVLLADVAADLASYAAGIEADPARLASTQERRADLAALARAHGTDIDGVLAWAEEAGRRLLELDGGADSAEALTAERDALLDELADLAGQASAARSRAAHEFGEKVAAELAGLAMPRARVVAVVSQRDDPNGLPMFGRRIAFGPGGVDDVELRLVPHPGAPARPVHRGASGGELSRVMLAIEVVLAADDAGVTMVFDEVDAGVGGRAAVEIGRRLAKLARTNQVICITHLPQVAAFADRHLVVSKASDGSVTRSGVAALDDAGRVRELSRMLAGQEDSTLARGHAEELLAAAAADKAAP</sequence>
<dbReference type="NCBIfam" id="TIGR00634">
    <property type="entry name" value="recN"/>
    <property type="match status" value="1"/>
</dbReference>
<gene>
    <name evidence="11" type="ORF">BL253_35990</name>
</gene>
<dbReference type="OrthoDB" id="9806954at2"/>